<reference evidence="10" key="1">
    <citation type="submission" date="2016-10" db="EMBL/GenBank/DDBJ databases">
        <authorList>
            <person name="Varghese N."/>
            <person name="Submissions S."/>
        </authorList>
    </citation>
    <scope>NUCLEOTIDE SEQUENCE [LARGE SCALE GENOMIC DNA]</scope>
    <source>
        <strain evidence="10">JCM 10271</strain>
    </source>
</reference>
<evidence type="ECO:0000313" key="9">
    <source>
        <dbReference type="EMBL" id="SFQ15832.1"/>
    </source>
</evidence>
<keyword evidence="7" id="KW-0456">Lyase</keyword>
<dbReference type="GO" id="GO:0016829">
    <property type="term" value="F:lyase activity"/>
    <property type="evidence" value="ECO:0007669"/>
    <property type="project" value="UniProtKB-KW"/>
</dbReference>
<evidence type="ECO:0000256" key="8">
    <source>
        <dbReference type="RuleBase" id="RU364100"/>
    </source>
</evidence>
<evidence type="ECO:0000256" key="3">
    <source>
        <dbReference type="ARBA" id="ARBA00022763"/>
    </source>
</evidence>
<evidence type="ECO:0000256" key="6">
    <source>
        <dbReference type="ARBA" id="ARBA00023125"/>
    </source>
</evidence>
<dbReference type="GO" id="GO:0003697">
    <property type="term" value="F:single-stranded DNA binding"/>
    <property type="evidence" value="ECO:0007669"/>
    <property type="project" value="InterPro"/>
</dbReference>
<dbReference type="AlphaFoldDB" id="A0A1I5W7V2"/>
<proteinExistence type="inferred from homology"/>
<keyword evidence="10" id="KW-1185">Reference proteome</keyword>
<comment type="similarity">
    <text evidence="1 8">Belongs to the SOS response-associated peptidase family.</text>
</comment>
<keyword evidence="3" id="KW-0227">DNA damage</keyword>
<organism evidence="9 10">
    <name type="scientific">Roseivivax halotolerans</name>
    <dbReference type="NCBI Taxonomy" id="93684"/>
    <lineage>
        <taxon>Bacteria</taxon>
        <taxon>Pseudomonadati</taxon>
        <taxon>Pseudomonadota</taxon>
        <taxon>Alphaproteobacteria</taxon>
        <taxon>Rhodobacterales</taxon>
        <taxon>Roseobacteraceae</taxon>
        <taxon>Roseivivax</taxon>
    </lineage>
</organism>
<keyword evidence="6" id="KW-0238">DNA-binding</keyword>
<keyword evidence="2 8" id="KW-0645">Protease</keyword>
<dbReference type="InterPro" id="IPR036590">
    <property type="entry name" value="SRAP-like"/>
</dbReference>
<dbReference type="RefSeq" id="WP_093009457.1">
    <property type="nucleotide sequence ID" value="NZ_FOXV01000002.1"/>
</dbReference>
<evidence type="ECO:0000313" key="10">
    <source>
        <dbReference type="Proteomes" id="UP000243106"/>
    </source>
</evidence>
<dbReference type="EMBL" id="FOXV01000002">
    <property type="protein sequence ID" value="SFQ15832.1"/>
    <property type="molecule type" value="Genomic_DNA"/>
</dbReference>
<evidence type="ECO:0000256" key="2">
    <source>
        <dbReference type="ARBA" id="ARBA00022670"/>
    </source>
</evidence>
<evidence type="ECO:0000256" key="1">
    <source>
        <dbReference type="ARBA" id="ARBA00008136"/>
    </source>
</evidence>
<dbReference type="GO" id="GO:0106300">
    <property type="term" value="P:protein-DNA covalent cross-linking repair"/>
    <property type="evidence" value="ECO:0007669"/>
    <property type="project" value="InterPro"/>
</dbReference>
<dbReference type="GO" id="GO:0006508">
    <property type="term" value="P:proteolysis"/>
    <property type="evidence" value="ECO:0007669"/>
    <property type="project" value="UniProtKB-KW"/>
</dbReference>
<dbReference type="PANTHER" id="PTHR13604">
    <property type="entry name" value="DC12-RELATED"/>
    <property type="match status" value="1"/>
</dbReference>
<accession>A0A1I5W7V2</accession>
<evidence type="ECO:0000256" key="7">
    <source>
        <dbReference type="ARBA" id="ARBA00023239"/>
    </source>
</evidence>
<dbReference type="Proteomes" id="UP000243106">
    <property type="component" value="Unassembled WGS sequence"/>
</dbReference>
<dbReference type="Pfam" id="PF02586">
    <property type="entry name" value="SRAP"/>
    <property type="match status" value="1"/>
</dbReference>
<dbReference type="EC" id="3.4.-.-" evidence="8"/>
<dbReference type="InterPro" id="IPR003738">
    <property type="entry name" value="SRAP"/>
</dbReference>
<dbReference type="GO" id="GO:0008233">
    <property type="term" value="F:peptidase activity"/>
    <property type="evidence" value="ECO:0007669"/>
    <property type="project" value="UniProtKB-KW"/>
</dbReference>
<keyword evidence="4 8" id="KW-0378">Hydrolase</keyword>
<dbReference type="PANTHER" id="PTHR13604:SF0">
    <property type="entry name" value="ABASIC SITE PROCESSING PROTEIN HMCES"/>
    <property type="match status" value="1"/>
</dbReference>
<keyword evidence="5" id="KW-0190">Covalent protein-DNA linkage</keyword>
<evidence type="ECO:0000256" key="4">
    <source>
        <dbReference type="ARBA" id="ARBA00022801"/>
    </source>
</evidence>
<dbReference type="Gene3D" id="3.90.1680.10">
    <property type="entry name" value="SOS response associated peptidase-like"/>
    <property type="match status" value="1"/>
</dbReference>
<gene>
    <name evidence="9" type="ORF">SAMN05421853_102182</name>
</gene>
<name>A0A1I5W7V2_9RHOB</name>
<dbReference type="SUPFAM" id="SSF143081">
    <property type="entry name" value="BB1717-like"/>
    <property type="match status" value="1"/>
</dbReference>
<sequence length="207" mass="23116">MCGRFAVTLPQDAMAQLFNARPANDLPVVPNSNVCPTDDIHVIRRGGEDDAPRSLEAMRWGFLPRWYKALKDGPLLINARAETMAEKPAFRDAARHRRCLIPASGFYEWTKDEGGAKQPWYITRTDEAPIAFAGLWQDWERNGVTCRTAAIVTCAANAEMADLHHRMPVIVEPEEWALWLGEDGKAELPNLRAQPAPLSFKPVTGPL</sequence>
<dbReference type="STRING" id="93684.SAMN05421853_102182"/>
<protein>
    <recommendedName>
        <fullName evidence="8">Abasic site processing protein</fullName>
        <ecNumber evidence="8">3.4.-.-</ecNumber>
    </recommendedName>
</protein>
<evidence type="ECO:0000256" key="5">
    <source>
        <dbReference type="ARBA" id="ARBA00023124"/>
    </source>
</evidence>